<evidence type="ECO:0000256" key="9">
    <source>
        <dbReference type="ARBA" id="ARBA00023316"/>
    </source>
</evidence>
<dbReference type="Pfam" id="PF08245">
    <property type="entry name" value="Mur_ligase_M"/>
    <property type="match status" value="1"/>
</dbReference>
<dbReference type="Gene3D" id="3.40.1390.10">
    <property type="entry name" value="MurE/MurF, N-terminal domain"/>
    <property type="match status" value="1"/>
</dbReference>
<dbReference type="PANTHER" id="PTHR43024">
    <property type="entry name" value="UDP-N-ACETYLMURAMOYL-TRIPEPTIDE--D-ALANYL-D-ALANINE LIGASE"/>
    <property type="match status" value="1"/>
</dbReference>
<evidence type="ECO:0000256" key="8">
    <source>
        <dbReference type="ARBA" id="ARBA00023306"/>
    </source>
</evidence>
<dbReference type="GO" id="GO:0051301">
    <property type="term" value="P:cell division"/>
    <property type="evidence" value="ECO:0007669"/>
    <property type="project" value="UniProtKB-KW"/>
</dbReference>
<evidence type="ECO:0000256" key="10">
    <source>
        <dbReference type="HAMAP-Rule" id="MF_02019"/>
    </source>
</evidence>
<comment type="catalytic activity">
    <reaction evidence="10 11">
        <text>D-alanyl-D-alanine + UDP-N-acetyl-alpha-D-muramoyl-L-alanyl-gamma-D-glutamyl-meso-2,6-diaminopimelate + ATP = UDP-N-acetyl-alpha-D-muramoyl-L-alanyl-gamma-D-glutamyl-meso-2,6-diaminopimeloyl-D-alanyl-D-alanine + ADP + phosphate + H(+)</text>
        <dbReference type="Rhea" id="RHEA:28374"/>
        <dbReference type="ChEBI" id="CHEBI:15378"/>
        <dbReference type="ChEBI" id="CHEBI:30616"/>
        <dbReference type="ChEBI" id="CHEBI:43474"/>
        <dbReference type="ChEBI" id="CHEBI:57822"/>
        <dbReference type="ChEBI" id="CHEBI:61386"/>
        <dbReference type="ChEBI" id="CHEBI:83905"/>
        <dbReference type="ChEBI" id="CHEBI:456216"/>
        <dbReference type="EC" id="6.3.2.10"/>
    </reaction>
</comment>
<comment type="function">
    <text evidence="10 11">Involved in cell wall formation. Catalyzes the final step in the synthesis of UDP-N-acetylmuramoyl-pentapeptide, the precursor of murein.</text>
</comment>
<dbReference type="GO" id="GO:0005524">
    <property type="term" value="F:ATP binding"/>
    <property type="evidence" value="ECO:0007669"/>
    <property type="project" value="UniProtKB-UniRule"/>
</dbReference>
<keyword evidence="4 10" id="KW-0547">Nucleotide-binding</keyword>
<dbReference type="InterPro" id="IPR013221">
    <property type="entry name" value="Mur_ligase_cen"/>
</dbReference>
<keyword evidence="9 10" id="KW-0961">Cell wall biogenesis/degradation</keyword>
<dbReference type="HOGENOM" id="CLU_031507_1_2_12"/>
<protein>
    <recommendedName>
        <fullName evidence="10 11">UDP-N-acetylmuramoyl-tripeptide--D-alanyl-D-alanine ligase</fullName>
        <ecNumber evidence="10 11">6.3.2.10</ecNumber>
    </recommendedName>
    <alternativeName>
        <fullName evidence="10">D-alanyl-D-alanine-adding enzyme</fullName>
    </alternativeName>
</protein>
<evidence type="ECO:0000256" key="5">
    <source>
        <dbReference type="ARBA" id="ARBA00022840"/>
    </source>
</evidence>
<evidence type="ECO:0000256" key="7">
    <source>
        <dbReference type="ARBA" id="ARBA00022984"/>
    </source>
</evidence>
<keyword evidence="7 10" id="KW-0573">Peptidoglycan synthesis</keyword>
<dbReference type="InterPro" id="IPR036615">
    <property type="entry name" value="Mur_ligase_C_dom_sf"/>
</dbReference>
<organism evidence="14 15">
    <name type="scientific">Leadbettera azotonutricia (strain ATCC BAA-888 / DSM 13862 / ZAS-9)</name>
    <name type="common">Treponema azotonutricium</name>
    <dbReference type="NCBI Taxonomy" id="545695"/>
    <lineage>
        <taxon>Bacteria</taxon>
        <taxon>Pseudomonadati</taxon>
        <taxon>Spirochaetota</taxon>
        <taxon>Spirochaetia</taxon>
        <taxon>Spirochaetales</taxon>
        <taxon>Breznakiellaceae</taxon>
        <taxon>Leadbettera</taxon>
    </lineage>
</organism>
<dbReference type="InterPro" id="IPR005863">
    <property type="entry name" value="UDP-N-AcMur_synth"/>
</dbReference>
<dbReference type="SUPFAM" id="SSF53244">
    <property type="entry name" value="MurD-like peptide ligases, peptide-binding domain"/>
    <property type="match status" value="1"/>
</dbReference>
<gene>
    <name evidence="10" type="primary">murF</name>
    <name evidence="14" type="ordered locus">TREAZ_0907</name>
</gene>
<reference evidence="15" key="1">
    <citation type="submission" date="2009-12" db="EMBL/GenBank/DDBJ databases">
        <title>Complete sequence of Treponema azotonutricium strain ZAS-9.</title>
        <authorList>
            <person name="Tetu S.G."/>
            <person name="Matson E."/>
            <person name="Ren Q."/>
            <person name="Seshadri R."/>
            <person name="Elbourne L."/>
            <person name="Hassan K.A."/>
            <person name="Durkin A."/>
            <person name="Radune D."/>
            <person name="Mohamoud Y."/>
            <person name="Shay R."/>
            <person name="Jin S."/>
            <person name="Zhang X."/>
            <person name="Lucey K."/>
            <person name="Ballor N.R."/>
            <person name="Ottesen E."/>
            <person name="Rosenthal R."/>
            <person name="Allen A."/>
            <person name="Leadbetter J.R."/>
            <person name="Paulsen I.T."/>
        </authorList>
    </citation>
    <scope>NUCLEOTIDE SEQUENCE [LARGE SCALE GENOMIC DNA]</scope>
    <source>
        <strain evidence="15">ATCC BAA-888 / DSM 13862 / ZAS-9</strain>
    </source>
</reference>
<keyword evidence="15" id="KW-1185">Reference proteome</keyword>
<dbReference type="SUPFAM" id="SSF53623">
    <property type="entry name" value="MurD-like peptide ligases, catalytic domain"/>
    <property type="match status" value="1"/>
</dbReference>
<feature type="binding site" evidence="10">
    <location>
        <begin position="128"/>
        <end position="134"/>
    </location>
    <ligand>
        <name>ATP</name>
        <dbReference type="ChEBI" id="CHEBI:30616"/>
    </ligand>
</feature>
<evidence type="ECO:0000256" key="11">
    <source>
        <dbReference type="RuleBase" id="RU004136"/>
    </source>
</evidence>
<sequence length="477" mass="51129">MDHLETFSELSQAIGARLFPEEIPAGGRTGFSSVVIDSRAAIEGSLFVSLVGASQDGHLYLEDAFKAGAAGAMVARSRLGFASLGIMRIAEKYCRTLVIVDDTLKGLQDAARSYLAKFPRLLKIGITGSSGKTTTKEIAAAIIGREKRVIMNSGNLNSETGLPLSVFQVREDHEVGIFEAGMNRRGEIAELASVLNPGIAIITNIGSAHIGILGSKRAIAEEKKNIFSQFKGNGIALIPSDDEYRDFLSDGVKGKVLYYGADSFTELRGIASLGLDGTEINWAGETSRFSLPGNFNLKNAFAAIAIAREVHISDEAIRKGLESVKPLFGRGEIIQGSTTVIRDCYNSNPESLEAAVEFCDSIDWPGRRVYVIGSMLELGETSEEAHRCIGKVLASSLAEKVFLYGSETETAAAVLASRAFPFFHTDRMEDLEGALENYLRPGDLVLLKGSRGCALEQLTDMLAGKAECCTAGGIHVS</sequence>
<dbReference type="InterPro" id="IPR035911">
    <property type="entry name" value="MurE/MurF_N"/>
</dbReference>
<evidence type="ECO:0000259" key="13">
    <source>
        <dbReference type="Pfam" id="PF08245"/>
    </source>
</evidence>
<comment type="pathway">
    <text evidence="10 11">Cell wall biogenesis; peptidoglycan biosynthesis.</text>
</comment>
<comment type="subcellular location">
    <subcellularLocation>
        <location evidence="10 11">Cytoplasm</location>
    </subcellularLocation>
</comment>
<name>F5Y8X7_LEAAZ</name>
<keyword evidence="1 10" id="KW-0963">Cytoplasm</keyword>
<proteinExistence type="inferred from homology"/>
<keyword evidence="3 10" id="KW-0132">Cell division</keyword>
<evidence type="ECO:0000256" key="6">
    <source>
        <dbReference type="ARBA" id="ARBA00022960"/>
    </source>
</evidence>
<dbReference type="InterPro" id="IPR004101">
    <property type="entry name" value="Mur_ligase_C"/>
</dbReference>
<dbReference type="Gene3D" id="3.40.1190.10">
    <property type="entry name" value="Mur-like, catalytic domain"/>
    <property type="match status" value="1"/>
</dbReference>
<keyword evidence="5 10" id="KW-0067">ATP-binding</keyword>
<dbReference type="AlphaFoldDB" id="F5Y8X7"/>
<dbReference type="InterPro" id="IPR051046">
    <property type="entry name" value="MurCDEF_CellWall_CoF430Synth"/>
</dbReference>
<feature type="domain" description="Mur ligase central" evidence="13">
    <location>
        <begin position="126"/>
        <end position="307"/>
    </location>
</feature>
<dbReference type="STRING" id="545695.TREAZ_0907"/>
<comment type="similarity">
    <text evidence="10">Belongs to the MurCDEF family. MurF subfamily.</text>
</comment>
<dbReference type="Proteomes" id="UP000009222">
    <property type="component" value="Chromosome"/>
</dbReference>
<dbReference type="Pfam" id="PF02875">
    <property type="entry name" value="Mur_ligase_C"/>
    <property type="match status" value="1"/>
</dbReference>
<dbReference type="InParanoid" id="F5Y8X7"/>
<dbReference type="GO" id="GO:0008360">
    <property type="term" value="P:regulation of cell shape"/>
    <property type="evidence" value="ECO:0007669"/>
    <property type="project" value="UniProtKB-KW"/>
</dbReference>
<dbReference type="RefSeq" id="WP_015711074.1">
    <property type="nucleotide sequence ID" value="NC_015577.1"/>
</dbReference>
<dbReference type="KEGG" id="taz:TREAZ_0907"/>
<evidence type="ECO:0000313" key="14">
    <source>
        <dbReference type="EMBL" id="AEF81584.1"/>
    </source>
</evidence>
<evidence type="ECO:0000313" key="15">
    <source>
        <dbReference type="Proteomes" id="UP000009222"/>
    </source>
</evidence>
<dbReference type="EMBL" id="CP001841">
    <property type="protein sequence ID" value="AEF81584.1"/>
    <property type="molecule type" value="Genomic_DNA"/>
</dbReference>
<keyword evidence="8 10" id="KW-0131">Cell cycle</keyword>
<dbReference type="GO" id="GO:0008766">
    <property type="term" value="F:UDP-N-acetylmuramoylalanyl-D-glutamyl-2,6-diaminopimelate-D-alanyl-D-alanine ligase activity"/>
    <property type="evidence" value="ECO:0007669"/>
    <property type="project" value="RHEA"/>
</dbReference>
<evidence type="ECO:0000259" key="12">
    <source>
        <dbReference type="Pfam" id="PF02875"/>
    </source>
</evidence>
<keyword evidence="2 10" id="KW-0436">Ligase</keyword>
<dbReference type="Gene3D" id="3.90.190.20">
    <property type="entry name" value="Mur ligase, C-terminal domain"/>
    <property type="match status" value="1"/>
</dbReference>
<evidence type="ECO:0000256" key="2">
    <source>
        <dbReference type="ARBA" id="ARBA00022598"/>
    </source>
</evidence>
<dbReference type="InterPro" id="IPR036565">
    <property type="entry name" value="Mur-like_cat_sf"/>
</dbReference>
<dbReference type="PANTHER" id="PTHR43024:SF1">
    <property type="entry name" value="UDP-N-ACETYLMURAMOYL-TRIPEPTIDE--D-ALANYL-D-ALANINE LIGASE"/>
    <property type="match status" value="1"/>
</dbReference>
<dbReference type="UniPathway" id="UPA00219"/>
<keyword evidence="6 10" id="KW-0133">Cell shape</keyword>
<dbReference type="GO" id="GO:0071555">
    <property type="term" value="P:cell wall organization"/>
    <property type="evidence" value="ECO:0007669"/>
    <property type="project" value="UniProtKB-KW"/>
</dbReference>
<evidence type="ECO:0000256" key="3">
    <source>
        <dbReference type="ARBA" id="ARBA00022618"/>
    </source>
</evidence>
<feature type="domain" description="Mur ligase C-terminal" evidence="12">
    <location>
        <begin position="329"/>
        <end position="451"/>
    </location>
</feature>
<dbReference type="GO" id="GO:0009252">
    <property type="term" value="P:peptidoglycan biosynthetic process"/>
    <property type="evidence" value="ECO:0007669"/>
    <property type="project" value="UniProtKB-UniRule"/>
</dbReference>
<dbReference type="GO" id="GO:0047480">
    <property type="term" value="F:UDP-N-acetylmuramoyl-tripeptide-D-alanyl-D-alanine ligase activity"/>
    <property type="evidence" value="ECO:0007669"/>
    <property type="project" value="UniProtKB-UniRule"/>
</dbReference>
<dbReference type="eggNOG" id="COG0770">
    <property type="taxonomic scope" value="Bacteria"/>
</dbReference>
<reference evidence="14 15" key="2">
    <citation type="journal article" date="2011" name="ISME J.">
        <title>RNA-seq reveals cooperative metabolic interactions between two termite-gut spirochete species in co-culture.</title>
        <authorList>
            <person name="Rosenthal A.Z."/>
            <person name="Matson E.G."/>
            <person name="Eldar A."/>
            <person name="Leadbetter J.R."/>
        </authorList>
    </citation>
    <scope>NUCLEOTIDE SEQUENCE [LARGE SCALE GENOMIC DNA]</scope>
    <source>
        <strain evidence="15">ATCC BAA-888 / DSM 13862 / ZAS-9</strain>
    </source>
</reference>
<dbReference type="GO" id="GO:0005737">
    <property type="term" value="C:cytoplasm"/>
    <property type="evidence" value="ECO:0007669"/>
    <property type="project" value="UniProtKB-SubCell"/>
</dbReference>
<dbReference type="FunCoup" id="F5Y8X7">
    <property type="interactions" value="286"/>
</dbReference>
<evidence type="ECO:0000256" key="1">
    <source>
        <dbReference type="ARBA" id="ARBA00022490"/>
    </source>
</evidence>
<dbReference type="NCBIfam" id="TIGR01143">
    <property type="entry name" value="murF"/>
    <property type="match status" value="1"/>
</dbReference>
<accession>F5Y8X7</accession>
<dbReference type="EC" id="6.3.2.10" evidence="10 11"/>
<dbReference type="OrthoDB" id="9801978at2"/>
<dbReference type="HAMAP" id="MF_02019">
    <property type="entry name" value="MurF"/>
    <property type="match status" value="1"/>
</dbReference>
<dbReference type="SUPFAM" id="SSF63418">
    <property type="entry name" value="MurE/MurF N-terminal domain"/>
    <property type="match status" value="1"/>
</dbReference>
<evidence type="ECO:0000256" key="4">
    <source>
        <dbReference type="ARBA" id="ARBA00022741"/>
    </source>
</evidence>